<evidence type="ECO:0000313" key="10">
    <source>
        <dbReference type="Proteomes" id="UP001627154"/>
    </source>
</evidence>
<evidence type="ECO:0000256" key="5">
    <source>
        <dbReference type="ARBA" id="ARBA00023027"/>
    </source>
</evidence>
<evidence type="ECO:0000259" key="7">
    <source>
        <dbReference type="Pfam" id="PF00056"/>
    </source>
</evidence>
<dbReference type="GO" id="GO:0006099">
    <property type="term" value="P:tricarboxylic acid cycle"/>
    <property type="evidence" value="ECO:0007669"/>
    <property type="project" value="UniProtKB-KW"/>
</dbReference>
<sequence length="383" mass="41319">MAAARYTSQRCLERSSSLLAAAATVTVRSYSSCSTVGSASNLKVALIGAGSEAGKNMALCLKQCSLIDELALHDLGSAVNRVRKDLSRCNTTCMVSDRDDVSLDNTLLNAKIVALIVSGSNLSQEASEIERVVPKILQYCPKAFVALVARSVNSLLPMLFERYKRDGRFENDRLFGVLNYFSTQASSFAAQRLGIDPNSVNVPIVGGGCPKTAVPLFSLTTPAATFSPEELYRLRNAMKRADEKVAAEKCGEGASSSTTTEPYSWPMCAGFAAAKFCVSLCKAMKDEAGVVECAFVRSCLIPGLNYCGAPLRLGPNGIQRHLGLPKVSADECRQLEEAIPLIRRDIKVGEESMELACMTQGRRYQLCSCTTIRHDEVILISLA</sequence>
<comment type="caution">
    <text evidence="9">The sequence shown here is derived from an EMBL/GenBank/DDBJ whole genome shotgun (WGS) entry which is preliminary data.</text>
</comment>
<organism evidence="9 10">
    <name type="scientific">Trichogramma kaykai</name>
    <dbReference type="NCBI Taxonomy" id="54128"/>
    <lineage>
        <taxon>Eukaryota</taxon>
        <taxon>Metazoa</taxon>
        <taxon>Ecdysozoa</taxon>
        <taxon>Arthropoda</taxon>
        <taxon>Hexapoda</taxon>
        <taxon>Insecta</taxon>
        <taxon>Pterygota</taxon>
        <taxon>Neoptera</taxon>
        <taxon>Endopterygota</taxon>
        <taxon>Hymenoptera</taxon>
        <taxon>Apocrita</taxon>
        <taxon>Proctotrupomorpha</taxon>
        <taxon>Chalcidoidea</taxon>
        <taxon>Trichogrammatidae</taxon>
        <taxon>Trichogramma</taxon>
    </lineage>
</organism>
<dbReference type="InterPro" id="IPR015955">
    <property type="entry name" value="Lactate_DH/Glyco_Ohase_4_C"/>
</dbReference>
<dbReference type="EMBL" id="JBJJXI010000032">
    <property type="protein sequence ID" value="KAL3403139.1"/>
    <property type="molecule type" value="Genomic_DNA"/>
</dbReference>
<dbReference type="Gene3D" id="3.40.50.720">
    <property type="entry name" value="NAD(P)-binding Rossmann-like Domain"/>
    <property type="match status" value="1"/>
</dbReference>
<keyword evidence="4 6" id="KW-0560">Oxidoreductase</keyword>
<evidence type="ECO:0000256" key="4">
    <source>
        <dbReference type="ARBA" id="ARBA00023002"/>
    </source>
</evidence>
<dbReference type="AlphaFoldDB" id="A0ABD2XE29"/>
<dbReference type="Pfam" id="PF00056">
    <property type="entry name" value="Ldh_1_N"/>
    <property type="match status" value="1"/>
</dbReference>
<dbReference type="Gene3D" id="3.90.110.10">
    <property type="entry name" value="Lactate dehydrogenase/glycoside hydrolase, family 4, C-terminal"/>
    <property type="match status" value="1"/>
</dbReference>
<dbReference type="PANTHER" id="PTHR11540:SF16">
    <property type="entry name" value="MALATE DEHYDROGENASE, MITOCHONDRIAL"/>
    <property type="match status" value="1"/>
</dbReference>
<dbReference type="InterPro" id="IPR001236">
    <property type="entry name" value="Lactate/malate_DH_N"/>
</dbReference>
<evidence type="ECO:0000256" key="3">
    <source>
        <dbReference type="ARBA" id="ARBA00022532"/>
    </source>
</evidence>
<comment type="similarity">
    <text evidence="6">Belongs to the LDH/MDH superfamily.</text>
</comment>
<dbReference type="InterPro" id="IPR022383">
    <property type="entry name" value="Lactate/malate_DH_C"/>
</dbReference>
<dbReference type="SUPFAM" id="SSF51735">
    <property type="entry name" value="NAD(P)-binding Rossmann-fold domains"/>
    <property type="match status" value="1"/>
</dbReference>
<dbReference type="PANTHER" id="PTHR11540">
    <property type="entry name" value="MALATE AND LACTATE DEHYDROGENASE"/>
    <property type="match status" value="1"/>
</dbReference>
<keyword evidence="5" id="KW-0520">NAD</keyword>
<dbReference type="Proteomes" id="UP001627154">
    <property type="component" value="Unassembled WGS sequence"/>
</dbReference>
<evidence type="ECO:0000259" key="8">
    <source>
        <dbReference type="Pfam" id="PF02866"/>
    </source>
</evidence>
<evidence type="ECO:0000256" key="1">
    <source>
        <dbReference type="ARBA" id="ARBA00012995"/>
    </source>
</evidence>
<proteinExistence type="inferred from homology"/>
<dbReference type="EC" id="1.1.1.37" evidence="1"/>
<keyword evidence="3" id="KW-0816">Tricarboxylic acid cycle</keyword>
<reference evidence="9 10" key="1">
    <citation type="journal article" date="2024" name="bioRxiv">
        <title>A reference genome for Trichogramma kaykai: A tiny desert-dwelling parasitoid wasp with competing sex-ratio distorters.</title>
        <authorList>
            <person name="Culotta J."/>
            <person name="Lindsey A.R."/>
        </authorList>
    </citation>
    <scope>NUCLEOTIDE SEQUENCE [LARGE SCALE GENOMIC DNA]</scope>
    <source>
        <strain evidence="9 10">KSX58</strain>
    </source>
</reference>
<protein>
    <recommendedName>
        <fullName evidence="2">Malate dehydrogenase, mitochondrial</fullName>
        <ecNumber evidence="1">1.1.1.37</ecNumber>
    </recommendedName>
</protein>
<gene>
    <name evidence="9" type="ORF">TKK_004264</name>
</gene>
<feature type="domain" description="Lactate/malate dehydrogenase N-terminal" evidence="7">
    <location>
        <begin position="43"/>
        <end position="176"/>
    </location>
</feature>
<dbReference type="InterPro" id="IPR036291">
    <property type="entry name" value="NAD(P)-bd_dom_sf"/>
</dbReference>
<dbReference type="GO" id="GO:0030060">
    <property type="term" value="F:L-malate dehydrogenase (NAD+) activity"/>
    <property type="evidence" value="ECO:0007669"/>
    <property type="project" value="UniProtKB-EC"/>
</dbReference>
<evidence type="ECO:0000256" key="6">
    <source>
        <dbReference type="RuleBase" id="RU003369"/>
    </source>
</evidence>
<dbReference type="SUPFAM" id="SSF56327">
    <property type="entry name" value="LDH C-terminal domain-like"/>
    <property type="match status" value="1"/>
</dbReference>
<name>A0ABD2XE29_9HYME</name>
<keyword evidence="10" id="KW-1185">Reference proteome</keyword>
<feature type="domain" description="Lactate/malate dehydrogenase C-terminal" evidence="8">
    <location>
        <begin position="185"/>
        <end position="351"/>
    </location>
</feature>
<evidence type="ECO:0000313" key="9">
    <source>
        <dbReference type="EMBL" id="KAL3403139.1"/>
    </source>
</evidence>
<accession>A0ABD2XE29</accession>
<dbReference type="Pfam" id="PF02866">
    <property type="entry name" value="Ldh_1_C"/>
    <property type="match status" value="1"/>
</dbReference>
<evidence type="ECO:0000256" key="2">
    <source>
        <dbReference type="ARBA" id="ARBA00016075"/>
    </source>
</evidence>